<dbReference type="CDD" id="cd05008">
    <property type="entry name" value="SIS_GlmS_GlmD_1"/>
    <property type="match status" value="1"/>
</dbReference>
<feature type="domain" description="Glutamine amidotransferase type-2" evidence="10">
    <location>
        <begin position="2"/>
        <end position="222"/>
    </location>
</feature>
<dbReference type="EC" id="2.6.1.16" evidence="3"/>
<dbReference type="CDD" id="cd00714">
    <property type="entry name" value="GFAT"/>
    <property type="match status" value="1"/>
</dbReference>
<evidence type="ECO:0000256" key="7">
    <source>
        <dbReference type="ARBA" id="ARBA00022679"/>
    </source>
</evidence>
<organism evidence="12">
    <name type="scientific">marine metagenome</name>
    <dbReference type="NCBI Taxonomy" id="408172"/>
    <lineage>
        <taxon>unclassified sequences</taxon>
        <taxon>metagenomes</taxon>
        <taxon>ecological metagenomes</taxon>
    </lineage>
</organism>
<dbReference type="GO" id="GO:0005737">
    <property type="term" value="C:cytoplasm"/>
    <property type="evidence" value="ECO:0007669"/>
    <property type="project" value="UniProtKB-SubCell"/>
</dbReference>
<evidence type="ECO:0000256" key="4">
    <source>
        <dbReference type="ARBA" id="ARBA00016090"/>
    </source>
</evidence>
<dbReference type="AlphaFoldDB" id="A0A381U3X2"/>
<gene>
    <name evidence="12" type="ORF">METZ01_LOCUS75295</name>
</gene>
<dbReference type="GO" id="GO:0004360">
    <property type="term" value="F:glutamine-fructose-6-phosphate transaminase (isomerizing) activity"/>
    <property type="evidence" value="ECO:0007669"/>
    <property type="project" value="UniProtKB-EC"/>
</dbReference>
<comment type="subcellular location">
    <subcellularLocation>
        <location evidence="2">Cytoplasm</location>
    </subcellularLocation>
</comment>
<dbReference type="InterPro" id="IPR029055">
    <property type="entry name" value="Ntn_hydrolases_N"/>
</dbReference>
<dbReference type="NCBIfam" id="NF001484">
    <property type="entry name" value="PRK00331.1"/>
    <property type="match status" value="1"/>
</dbReference>
<feature type="domain" description="SIS" evidence="11">
    <location>
        <begin position="291"/>
        <end position="430"/>
    </location>
</feature>
<accession>A0A381U3X2</accession>
<evidence type="ECO:0000256" key="9">
    <source>
        <dbReference type="ARBA" id="ARBA00022962"/>
    </source>
</evidence>
<dbReference type="FunFam" id="3.60.20.10:FF:000006">
    <property type="entry name" value="Glutamine--fructose-6-phosphate aminotransferase [isomerizing]"/>
    <property type="match status" value="1"/>
</dbReference>
<evidence type="ECO:0000256" key="1">
    <source>
        <dbReference type="ARBA" id="ARBA00001031"/>
    </source>
</evidence>
<keyword evidence="6" id="KW-0032">Aminotransferase</keyword>
<evidence type="ECO:0000259" key="10">
    <source>
        <dbReference type="PROSITE" id="PS51278"/>
    </source>
</evidence>
<dbReference type="FunFam" id="3.40.50.10490:FF:000001">
    <property type="entry name" value="Glutamine--fructose-6-phosphate aminotransferase [isomerizing]"/>
    <property type="match status" value="1"/>
</dbReference>
<reference evidence="12" key="1">
    <citation type="submission" date="2018-05" db="EMBL/GenBank/DDBJ databases">
        <authorList>
            <person name="Lanie J.A."/>
            <person name="Ng W.-L."/>
            <person name="Kazmierczak K.M."/>
            <person name="Andrzejewski T.M."/>
            <person name="Davidsen T.M."/>
            <person name="Wayne K.J."/>
            <person name="Tettelin H."/>
            <person name="Glass J.I."/>
            <person name="Rusch D."/>
            <person name="Podicherti R."/>
            <person name="Tsui H.-C.T."/>
            <person name="Winkler M.E."/>
        </authorList>
    </citation>
    <scope>NUCLEOTIDE SEQUENCE</scope>
</reference>
<evidence type="ECO:0000259" key="11">
    <source>
        <dbReference type="PROSITE" id="PS51464"/>
    </source>
</evidence>
<feature type="domain" description="SIS" evidence="11">
    <location>
        <begin position="463"/>
        <end position="604"/>
    </location>
</feature>
<dbReference type="Gene3D" id="3.40.50.10490">
    <property type="entry name" value="Glucose-6-phosphate isomerase like protein, domain 1"/>
    <property type="match status" value="2"/>
</dbReference>
<keyword evidence="7" id="KW-0808">Transferase</keyword>
<keyword evidence="9" id="KW-0315">Glutamine amidotransferase</keyword>
<dbReference type="PANTHER" id="PTHR10937:SF0">
    <property type="entry name" value="GLUTAMINE--FRUCTOSE-6-PHOSPHATE TRANSAMINASE (ISOMERIZING)"/>
    <property type="match status" value="1"/>
</dbReference>
<dbReference type="EMBL" id="UINC01005614">
    <property type="protein sequence ID" value="SVA22441.1"/>
    <property type="molecule type" value="Genomic_DNA"/>
</dbReference>
<dbReference type="InterPro" id="IPR005855">
    <property type="entry name" value="GFAT"/>
</dbReference>
<dbReference type="GO" id="GO:0097367">
    <property type="term" value="F:carbohydrate derivative binding"/>
    <property type="evidence" value="ECO:0007669"/>
    <property type="project" value="InterPro"/>
</dbReference>
<proteinExistence type="inferred from homology"/>
<dbReference type="InterPro" id="IPR046348">
    <property type="entry name" value="SIS_dom_sf"/>
</dbReference>
<evidence type="ECO:0000256" key="8">
    <source>
        <dbReference type="ARBA" id="ARBA00022737"/>
    </source>
</evidence>
<dbReference type="PROSITE" id="PS51278">
    <property type="entry name" value="GATASE_TYPE_2"/>
    <property type="match status" value="1"/>
</dbReference>
<dbReference type="SUPFAM" id="SSF53697">
    <property type="entry name" value="SIS domain"/>
    <property type="match status" value="1"/>
</dbReference>
<dbReference type="Pfam" id="PF01380">
    <property type="entry name" value="SIS"/>
    <property type="match status" value="2"/>
</dbReference>
<evidence type="ECO:0000313" key="12">
    <source>
        <dbReference type="EMBL" id="SVA22441.1"/>
    </source>
</evidence>
<dbReference type="HAMAP" id="MF_00164">
    <property type="entry name" value="GlmS"/>
    <property type="match status" value="1"/>
</dbReference>
<evidence type="ECO:0000256" key="3">
    <source>
        <dbReference type="ARBA" id="ARBA00012916"/>
    </source>
</evidence>
<evidence type="ECO:0000256" key="5">
    <source>
        <dbReference type="ARBA" id="ARBA00022490"/>
    </source>
</evidence>
<dbReference type="PANTHER" id="PTHR10937">
    <property type="entry name" value="GLUCOSAMINE--FRUCTOSE-6-PHOSPHATE AMINOTRANSFERASE, ISOMERIZING"/>
    <property type="match status" value="1"/>
</dbReference>
<protein>
    <recommendedName>
        <fullName evidence="4">Glutamine--fructose-6-phosphate aminotransferase [isomerizing]</fullName>
        <ecNumber evidence="3">2.6.1.16</ecNumber>
    </recommendedName>
</protein>
<keyword evidence="5" id="KW-0963">Cytoplasm</keyword>
<comment type="catalytic activity">
    <reaction evidence="1">
        <text>D-fructose 6-phosphate + L-glutamine = D-glucosamine 6-phosphate + L-glutamate</text>
        <dbReference type="Rhea" id="RHEA:13237"/>
        <dbReference type="ChEBI" id="CHEBI:29985"/>
        <dbReference type="ChEBI" id="CHEBI:58359"/>
        <dbReference type="ChEBI" id="CHEBI:58725"/>
        <dbReference type="ChEBI" id="CHEBI:61527"/>
        <dbReference type="EC" id="2.6.1.16"/>
    </reaction>
</comment>
<dbReference type="PROSITE" id="PS51464">
    <property type="entry name" value="SIS"/>
    <property type="match status" value="2"/>
</dbReference>
<dbReference type="InterPro" id="IPR001347">
    <property type="entry name" value="SIS_dom"/>
</dbReference>
<dbReference type="InterPro" id="IPR035490">
    <property type="entry name" value="GlmS/FrlB_SIS"/>
</dbReference>
<dbReference type="NCBIfam" id="TIGR01135">
    <property type="entry name" value="glmS"/>
    <property type="match status" value="1"/>
</dbReference>
<evidence type="ECO:0000256" key="2">
    <source>
        <dbReference type="ARBA" id="ARBA00004496"/>
    </source>
</evidence>
<dbReference type="GO" id="GO:0006487">
    <property type="term" value="P:protein N-linked glycosylation"/>
    <property type="evidence" value="ECO:0007669"/>
    <property type="project" value="TreeGrafter"/>
</dbReference>
<dbReference type="InterPro" id="IPR047084">
    <property type="entry name" value="GFAT_N"/>
</dbReference>
<dbReference type="SUPFAM" id="SSF56235">
    <property type="entry name" value="N-terminal nucleophile aminohydrolases (Ntn hydrolases)"/>
    <property type="match status" value="1"/>
</dbReference>
<dbReference type="GO" id="GO:0006002">
    <property type="term" value="P:fructose 6-phosphate metabolic process"/>
    <property type="evidence" value="ECO:0007669"/>
    <property type="project" value="TreeGrafter"/>
</dbReference>
<dbReference type="Pfam" id="PF13522">
    <property type="entry name" value="GATase_6"/>
    <property type="match status" value="1"/>
</dbReference>
<dbReference type="Gene3D" id="3.60.20.10">
    <property type="entry name" value="Glutamine Phosphoribosylpyrophosphate, subunit 1, domain 1"/>
    <property type="match status" value="1"/>
</dbReference>
<name>A0A381U3X2_9ZZZZ</name>
<sequence>MCGIIGYTGRSQALPILIDGLTKLEYRGYDSAGVSVFNQDQTHTTYRSAGKLSELQKLTETSKADGMSGIGHTRWATHGEANTVNAHPHSDTYGNLSVVHNGIVENYLELKKELIKTGHIFNSDTDSETIPHLIEHYMNEGATFEEAAGMSVGRIRGANAVVVMCNDQPEKIVAFKTGNAGGLIIGYGKDEMLVASDIPAILSHTNTISHMRPGELAILEPNSIKFRDNNGNSVEKGKTVVANNPISMAKGDYRHFMLKEICEQPDAIIASLMGRLSSNKGLFNLADFSLSIEEIKKISKITLTGMGTSLHAAMLARLWMERIAGIPSEWDNSSEFRYREPLLEKDSLFISISQSGETADTLAAMEEARRKNITQITLSNYLNTQASHIADQTLQIRAGLEVGVAATKTFTCSLVTLYTLAIYFGVQREHISPNQAASLTEELSRLPEMIGSVLVDQKQYEELASKYHTSSDFLFLGRGYNYPVALEGALKLKEVSYIHAEGYPAGEMKHGPISLIDDNMPVVALIPKDSLYEKMLNTVNEAKSRGAIVIAIASESDMEISAKVDHVIRIPDVSDSLSPIVATVPLQLIAYYFAVKRGCDVDQPRNLAKSVTVE</sequence>
<dbReference type="GO" id="GO:0006047">
    <property type="term" value="P:UDP-N-acetylglucosamine metabolic process"/>
    <property type="evidence" value="ECO:0007669"/>
    <property type="project" value="TreeGrafter"/>
</dbReference>
<keyword evidence="8" id="KW-0677">Repeat</keyword>
<dbReference type="CDD" id="cd05009">
    <property type="entry name" value="SIS_GlmS_GlmD_2"/>
    <property type="match status" value="1"/>
</dbReference>
<dbReference type="InterPro" id="IPR035466">
    <property type="entry name" value="GlmS/AgaS_SIS"/>
</dbReference>
<dbReference type="InterPro" id="IPR017932">
    <property type="entry name" value="GATase_2_dom"/>
</dbReference>
<evidence type="ECO:0000256" key="6">
    <source>
        <dbReference type="ARBA" id="ARBA00022576"/>
    </source>
</evidence>